<dbReference type="InterPro" id="IPR038693">
    <property type="entry name" value="PaaB_sf"/>
</dbReference>
<proteinExistence type="predicted"/>
<reference evidence="2" key="1">
    <citation type="submission" date="2014-11" db="EMBL/GenBank/DDBJ databases">
        <title>Genome sequencing of Roseivirga sp. D-25.</title>
        <authorList>
            <person name="Selvaratnam C."/>
            <person name="Thevarajoo S."/>
            <person name="Goh K.M."/>
            <person name="Eee R."/>
            <person name="Chan K.-G."/>
            <person name="Chong C.S."/>
        </authorList>
    </citation>
    <scope>NUCLEOTIDE SEQUENCE [LARGE SCALE GENOMIC DNA]</scope>
    <source>
        <strain evidence="2">D-25</strain>
    </source>
</reference>
<dbReference type="OrthoDB" id="8593533at2"/>
<evidence type="ECO:0000313" key="1">
    <source>
        <dbReference type="EMBL" id="KOF02726.1"/>
    </source>
</evidence>
<comment type="caution">
    <text evidence="1">The sequence shown here is derived from an EMBL/GenBank/DDBJ whole genome shotgun (WGS) entry which is preliminary data.</text>
</comment>
<protein>
    <submittedName>
        <fullName evidence="1">Phenylacetic acid degradation b</fullName>
    </submittedName>
</protein>
<dbReference type="PATRIC" id="fig|1566026.4.peg.374"/>
<sequence length="205" mass="23644">MNLKSLDPRVTRLGIDESTDTQIIEKGNLDQFETYEAFIETKEGKPFEHAGPVHAPNEEMAFLFAKEQFSRRGMFCNALCVIKTENIKVSEYTDNNEDVYNLVNNKASGVERESFEIFHLAKRGKQHKYAGSVMAKDYEDALAKAKEDFQSDKPVFNVWVVKSEHILASDEDDRDIWDTLKEKKYRDAIDYKASDKIKAFKEQQA</sequence>
<dbReference type="EMBL" id="JSVA01000010">
    <property type="protein sequence ID" value="KOF02726.1"/>
    <property type="molecule type" value="Genomic_DNA"/>
</dbReference>
<accession>A0A0L8AKG6</accession>
<gene>
    <name evidence="1" type="ORF">OB69_10450</name>
</gene>
<dbReference type="RefSeq" id="WP_053223669.1">
    <property type="nucleotide sequence ID" value="NZ_JSVA01000010.1"/>
</dbReference>
<dbReference type="Gene3D" id="3.10.20.520">
    <property type="entry name" value="Phenylacetic acid degradation B"/>
    <property type="match status" value="2"/>
</dbReference>
<dbReference type="Proteomes" id="UP000036908">
    <property type="component" value="Unassembled WGS sequence"/>
</dbReference>
<keyword evidence="2" id="KW-1185">Reference proteome</keyword>
<dbReference type="Pfam" id="PF06243">
    <property type="entry name" value="PaaB"/>
    <property type="match status" value="2"/>
</dbReference>
<dbReference type="AlphaFoldDB" id="A0A0L8AKG6"/>
<evidence type="ECO:0000313" key="2">
    <source>
        <dbReference type="Proteomes" id="UP000036908"/>
    </source>
</evidence>
<name>A0A0L8AKG6_9BACT</name>
<organism evidence="1 2">
    <name type="scientific">Roseivirga seohaensis subsp. aquiponti</name>
    <dbReference type="NCBI Taxonomy" id="1566026"/>
    <lineage>
        <taxon>Bacteria</taxon>
        <taxon>Pseudomonadati</taxon>
        <taxon>Bacteroidota</taxon>
        <taxon>Cytophagia</taxon>
        <taxon>Cytophagales</taxon>
        <taxon>Roseivirgaceae</taxon>
        <taxon>Roseivirga</taxon>
    </lineage>
</organism>
<dbReference type="InterPro" id="IPR009359">
    <property type="entry name" value="PaaB"/>
</dbReference>